<dbReference type="AlphaFoldDB" id="A0AAD1UUM3"/>
<dbReference type="Proteomes" id="UP001295684">
    <property type="component" value="Unassembled WGS sequence"/>
</dbReference>
<dbReference type="EMBL" id="CAMPGE010013565">
    <property type="protein sequence ID" value="CAI2372289.1"/>
    <property type="molecule type" value="Genomic_DNA"/>
</dbReference>
<reference evidence="2" key="1">
    <citation type="submission" date="2023-07" db="EMBL/GenBank/DDBJ databases">
        <authorList>
            <consortium name="AG Swart"/>
            <person name="Singh M."/>
            <person name="Singh A."/>
            <person name="Seah K."/>
            <person name="Emmerich C."/>
        </authorList>
    </citation>
    <scope>NUCLEOTIDE SEQUENCE</scope>
    <source>
        <strain evidence="2">DP1</strain>
    </source>
</reference>
<evidence type="ECO:0000313" key="2">
    <source>
        <dbReference type="EMBL" id="CAI2372289.1"/>
    </source>
</evidence>
<gene>
    <name evidence="2" type="ORF">ECRASSUSDP1_LOCUS13618</name>
</gene>
<evidence type="ECO:0000313" key="3">
    <source>
        <dbReference type="Proteomes" id="UP001295684"/>
    </source>
</evidence>
<protein>
    <recommendedName>
        <fullName evidence="4">BRCT domain-containing protein</fullName>
    </recommendedName>
</protein>
<comment type="caution">
    <text evidence="2">The sequence shown here is derived from an EMBL/GenBank/DDBJ whole genome shotgun (WGS) entry which is preliminary data.</text>
</comment>
<proteinExistence type="predicted"/>
<accession>A0AAD1UUM3</accession>
<evidence type="ECO:0008006" key="4">
    <source>
        <dbReference type="Google" id="ProtNLM"/>
    </source>
</evidence>
<sequence length="325" mass="38700">MKKPTQKLALFQYKVPGLKNPLQYQFYFGESFKYQNQLVELIRKHGGAVLTDDLFVNCLTIQITCQDRRREELNYRQEPLFDEEFKKLFSLKDKEEDIQSDIWLINQAKHSDSYYEQKFYNGPLYSINWIKESLLRGKIQNQEKYFVKQVYQSLRTKIEEENLTIKNLASYSPNQVLFIFQYVYWRSMKSFDLEQDRGVLESQQKPSILLATLYSALGNKSLKSIYYFLFNNKIGKIPFEEALTSYMKRRNWTYLKQDEFTHNITVCKTREMLLKENPKTQLQKFKTSLKKRGKRKEKDMLPYISSPNPSSKKPKLCSLLTPSST</sequence>
<feature type="region of interest" description="Disordered" evidence="1">
    <location>
        <begin position="284"/>
        <end position="325"/>
    </location>
</feature>
<organism evidence="2 3">
    <name type="scientific">Euplotes crassus</name>
    <dbReference type="NCBI Taxonomy" id="5936"/>
    <lineage>
        <taxon>Eukaryota</taxon>
        <taxon>Sar</taxon>
        <taxon>Alveolata</taxon>
        <taxon>Ciliophora</taxon>
        <taxon>Intramacronucleata</taxon>
        <taxon>Spirotrichea</taxon>
        <taxon>Hypotrichia</taxon>
        <taxon>Euplotida</taxon>
        <taxon>Euplotidae</taxon>
        <taxon>Moneuplotes</taxon>
    </lineage>
</organism>
<feature type="compositionally biased region" description="Low complexity" evidence="1">
    <location>
        <begin position="305"/>
        <end position="325"/>
    </location>
</feature>
<evidence type="ECO:0000256" key="1">
    <source>
        <dbReference type="SAM" id="MobiDB-lite"/>
    </source>
</evidence>
<keyword evidence="3" id="KW-1185">Reference proteome</keyword>
<name>A0AAD1UUM3_EUPCR</name>